<name>A0ACC7LJL8_9FLAO</name>
<evidence type="ECO:0000313" key="2">
    <source>
        <dbReference type="Proteomes" id="UP001595191"/>
    </source>
</evidence>
<protein>
    <submittedName>
        <fullName evidence="1">Helix-turn-helix transcriptional regulator</fullName>
    </submittedName>
</protein>
<sequence>MKKGVISGDIVAFTSLSNKDKESVEAHIKALFKELTAAFGCYARLVKGDYLECVVPKPEDALKVALLIKSSIKSILITKDSRSDHRTSYFENYGIRLAIGFGSLQRFDTEKGIIDGEAIYMSGRKINEEDTHTMDRISIKNTLFFVSKDEDLNNRFEPLLLLLDFLMNKATARQSQVLYYKLMGNNEDAIAKKLGISQPAVNQHANGIGWNAIEKAVQYFNNTLKSQ</sequence>
<proteinExistence type="predicted"/>
<gene>
    <name evidence="1" type="ORF">ACEZ3G_10650</name>
</gene>
<dbReference type="EMBL" id="JBHFPV010000002">
    <property type="protein sequence ID" value="MFH6603936.1"/>
    <property type="molecule type" value="Genomic_DNA"/>
</dbReference>
<dbReference type="Proteomes" id="UP001595191">
    <property type="component" value="Unassembled WGS sequence"/>
</dbReference>
<organism evidence="1 2">
    <name type="scientific">Meishania litoralis</name>
    <dbReference type="NCBI Taxonomy" id="3434685"/>
    <lineage>
        <taxon>Bacteria</taxon>
        <taxon>Pseudomonadati</taxon>
        <taxon>Bacteroidota</taxon>
        <taxon>Flavobacteriia</taxon>
        <taxon>Flavobacteriales</taxon>
        <taxon>Flavobacteriaceae</taxon>
        <taxon>Meishania</taxon>
    </lineage>
</organism>
<reference evidence="1" key="1">
    <citation type="submission" date="2024-09" db="EMBL/GenBank/DDBJ databases">
        <authorList>
            <person name="Liu J."/>
        </authorList>
    </citation>
    <scope>NUCLEOTIDE SEQUENCE</scope>
    <source>
        <strain evidence="1">NBU2967</strain>
    </source>
</reference>
<evidence type="ECO:0000313" key="1">
    <source>
        <dbReference type="EMBL" id="MFH6603936.1"/>
    </source>
</evidence>
<comment type="caution">
    <text evidence="1">The sequence shown here is derived from an EMBL/GenBank/DDBJ whole genome shotgun (WGS) entry which is preliminary data.</text>
</comment>
<keyword evidence="2" id="KW-1185">Reference proteome</keyword>
<accession>A0ACC7LJL8</accession>